<dbReference type="Proteomes" id="UP000054423">
    <property type="component" value="Unassembled WGS sequence"/>
</dbReference>
<dbReference type="OrthoDB" id="122795at2759"/>
<proteinExistence type="predicted"/>
<reference evidence="2" key="1">
    <citation type="submission" date="2013-11" db="EMBL/GenBank/DDBJ databases">
        <title>The Genome Sequence of Phytophthora parasitica CHvinca01.</title>
        <authorList>
            <consortium name="The Broad Institute Genomics Platform"/>
            <person name="Russ C."/>
            <person name="Tyler B."/>
            <person name="Panabieres F."/>
            <person name="Shan W."/>
            <person name="Tripathy S."/>
            <person name="Grunwald N."/>
            <person name="Machado M."/>
            <person name="Johnson C.S."/>
            <person name="Arredondo F."/>
            <person name="Hong C."/>
            <person name="Coffey M."/>
            <person name="Young S.K."/>
            <person name="Zeng Q."/>
            <person name="Gargeya S."/>
            <person name="Fitzgerald M."/>
            <person name="Abouelleil A."/>
            <person name="Alvarado L."/>
            <person name="Chapman S.B."/>
            <person name="Gainer-Dewar J."/>
            <person name="Goldberg J."/>
            <person name="Griggs A."/>
            <person name="Gujja S."/>
            <person name="Hansen M."/>
            <person name="Howarth C."/>
            <person name="Imamovic A."/>
            <person name="Ireland A."/>
            <person name="Larimer J."/>
            <person name="McCowan C."/>
            <person name="Murphy C."/>
            <person name="Pearson M."/>
            <person name="Poon T.W."/>
            <person name="Priest M."/>
            <person name="Roberts A."/>
            <person name="Saif S."/>
            <person name="Shea T."/>
            <person name="Sykes S."/>
            <person name="Wortman J."/>
            <person name="Nusbaum C."/>
            <person name="Birren B."/>
        </authorList>
    </citation>
    <scope>NUCLEOTIDE SEQUENCE [LARGE SCALE GENOMIC DNA]</scope>
    <source>
        <strain evidence="2">CHvinca01</strain>
    </source>
</reference>
<protein>
    <submittedName>
        <fullName evidence="2">Uncharacterized protein</fullName>
    </submittedName>
</protein>
<gene>
    <name evidence="2" type="ORF">L917_14581</name>
</gene>
<feature type="non-terminal residue" evidence="2">
    <location>
        <position position="1"/>
    </location>
</feature>
<name>W2KMT5_PHYNI</name>
<sequence length="101" mass="11586">SSLRKMPVVSQVSSDNSGPLPCLSRCRSMSEPHHRQLKSARFIWSGFNTTFEDKELQRRTRDKIEQMMEQATAESADTNSLIAMKVLRYRKLSVHTATRCV</sequence>
<dbReference type="EMBL" id="KI681471">
    <property type="protein sequence ID" value="ETL85939.1"/>
    <property type="molecule type" value="Genomic_DNA"/>
</dbReference>
<accession>W2KMT5</accession>
<dbReference type="AlphaFoldDB" id="W2KMT5"/>
<dbReference type="VEuPathDB" id="FungiDB:PPTG_21380"/>
<organism evidence="2">
    <name type="scientific">Phytophthora nicotianae</name>
    <name type="common">Potato buckeye rot agent</name>
    <name type="synonym">Phytophthora parasitica</name>
    <dbReference type="NCBI Taxonomy" id="4792"/>
    <lineage>
        <taxon>Eukaryota</taxon>
        <taxon>Sar</taxon>
        <taxon>Stramenopiles</taxon>
        <taxon>Oomycota</taxon>
        <taxon>Peronosporomycetes</taxon>
        <taxon>Peronosporales</taxon>
        <taxon>Peronosporaceae</taxon>
        <taxon>Phytophthora</taxon>
    </lineage>
</organism>
<evidence type="ECO:0000313" key="2">
    <source>
        <dbReference type="EMBL" id="ETL85939.1"/>
    </source>
</evidence>
<evidence type="ECO:0000256" key="1">
    <source>
        <dbReference type="SAM" id="MobiDB-lite"/>
    </source>
</evidence>
<feature type="region of interest" description="Disordered" evidence="1">
    <location>
        <begin position="1"/>
        <end position="20"/>
    </location>
</feature>